<dbReference type="AlphaFoldDB" id="A0A6B3VUZ8"/>
<dbReference type="SUPFAM" id="SSF81330">
    <property type="entry name" value="Gated mechanosensitive channel"/>
    <property type="match status" value="1"/>
</dbReference>
<dbReference type="InterPro" id="IPR036019">
    <property type="entry name" value="MscL_channel"/>
</dbReference>
<dbReference type="NCBIfam" id="NF010560">
    <property type="entry name" value="PRK13955.1"/>
    <property type="match status" value="1"/>
</dbReference>
<comment type="subunit">
    <text evidence="10">Homopentamer.</text>
</comment>
<reference evidence="12 13" key="1">
    <citation type="submission" date="2020-02" db="EMBL/GenBank/DDBJ databases">
        <title>Bacillus aquiflavi sp. nov., isolated from yellow water of strong flavor Chinese baijiu in Yibin region of China.</title>
        <authorList>
            <person name="Xie J."/>
        </authorList>
    </citation>
    <scope>NUCLEOTIDE SEQUENCE [LARGE SCALE GENOMIC DNA]</scope>
    <source>
        <strain evidence="12 13">3H-10</strain>
    </source>
</reference>
<evidence type="ECO:0000313" key="14">
    <source>
        <dbReference type="Proteomes" id="UP000570010"/>
    </source>
</evidence>
<evidence type="ECO:0000256" key="2">
    <source>
        <dbReference type="ARBA" id="ARBA00007254"/>
    </source>
</evidence>
<gene>
    <name evidence="10 12" type="primary">mscL</name>
    <name evidence="12" type="ORF">G4D64_06030</name>
    <name evidence="11" type="ORF">H1Z61_06065</name>
</gene>
<keyword evidence="9 10" id="KW-0407">Ion channel</keyword>
<keyword evidence="3 10" id="KW-0813">Transport</keyword>
<evidence type="ECO:0000313" key="13">
    <source>
        <dbReference type="Proteomes" id="UP000472971"/>
    </source>
</evidence>
<evidence type="ECO:0000256" key="6">
    <source>
        <dbReference type="ARBA" id="ARBA00022989"/>
    </source>
</evidence>
<keyword evidence="4 10" id="KW-1003">Cell membrane</keyword>
<organism evidence="12 13">
    <name type="scientific">Bacillus aquiflavi</name>
    <dbReference type="NCBI Taxonomy" id="2672567"/>
    <lineage>
        <taxon>Bacteria</taxon>
        <taxon>Bacillati</taxon>
        <taxon>Bacillota</taxon>
        <taxon>Bacilli</taxon>
        <taxon>Bacillales</taxon>
        <taxon>Bacillaceae</taxon>
        <taxon>Bacillus</taxon>
    </lineage>
</organism>
<dbReference type="RefSeq" id="WP_163241179.1">
    <property type="nucleotide sequence ID" value="NZ_CP082780.1"/>
</dbReference>
<evidence type="ECO:0000256" key="7">
    <source>
        <dbReference type="ARBA" id="ARBA00023065"/>
    </source>
</evidence>
<name>A0A6B3VUZ8_9BACI</name>
<dbReference type="EMBL" id="JAAIWN010000010">
    <property type="protein sequence ID" value="NEY81088.1"/>
    <property type="molecule type" value="Genomic_DNA"/>
</dbReference>
<evidence type="ECO:0000313" key="12">
    <source>
        <dbReference type="EMBL" id="NEY81088.1"/>
    </source>
</evidence>
<evidence type="ECO:0000256" key="9">
    <source>
        <dbReference type="ARBA" id="ARBA00023303"/>
    </source>
</evidence>
<evidence type="ECO:0000256" key="3">
    <source>
        <dbReference type="ARBA" id="ARBA00022448"/>
    </source>
</evidence>
<dbReference type="GO" id="GO:0005886">
    <property type="term" value="C:plasma membrane"/>
    <property type="evidence" value="ECO:0007669"/>
    <property type="project" value="UniProtKB-SubCell"/>
</dbReference>
<comment type="similarity">
    <text evidence="2 10">Belongs to the MscL family.</text>
</comment>
<dbReference type="PRINTS" id="PR01264">
    <property type="entry name" value="MECHCHANNEL"/>
</dbReference>
<dbReference type="GO" id="GO:0008381">
    <property type="term" value="F:mechanosensitive monoatomic ion channel activity"/>
    <property type="evidence" value="ECO:0007669"/>
    <property type="project" value="UniProtKB-UniRule"/>
</dbReference>
<dbReference type="Pfam" id="PF01741">
    <property type="entry name" value="MscL"/>
    <property type="match status" value="1"/>
</dbReference>
<proteinExistence type="inferred from homology"/>
<dbReference type="NCBIfam" id="NF001843">
    <property type="entry name" value="PRK00567.1-4"/>
    <property type="match status" value="1"/>
</dbReference>
<comment type="function">
    <text evidence="10">Channel that opens in response to stretch forces in the membrane lipid bilayer. May participate in the regulation of osmotic pressure changes within the cell.</text>
</comment>
<keyword evidence="7 10" id="KW-0406">Ion transport</keyword>
<evidence type="ECO:0000256" key="4">
    <source>
        <dbReference type="ARBA" id="ARBA00022475"/>
    </source>
</evidence>
<keyword evidence="13" id="KW-1185">Reference proteome</keyword>
<dbReference type="EMBL" id="JACEIO010000010">
    <property type="protein sequence ID" value="MBA4536721.1"/>
    <property type="molecule type" value="Genomic_DNA"/>
</dbReference>
<dbReference type="InterPro" id="IPR037673">
    <property type="entry name" value="MSC/AndL"/>
</dbReference>
<dbReference type="PANTHER" id="PTHR30266">
    <property type="entry name" value="MECHANOSENSITIVE CHANNEL MSCL"/>
    <property type="match status" value="1"/>
</dbReference>
<feature type="transmembrane region" description="Helical" evidence="10">
    <location>
        <begin position="69"/>
        <end position="90"/>
    </location>
</feature>
<dbReference type="PROSITE" id="PS01327">
    <property type="entry name" value="MSCL"/>
    <property type="match status" value="1"/>
</dbReference>
<dbReference type="InterPro" id="IPR001185">
    <property type="entry name" value="MS_channel"/>
</dbReference>
<evidence type="ECO:0000313" key="11">
    <source>
        <dbReference type="EMBL" id="MBA4536721.1"/>
    </source>
</evidence>
<keyword evidence="6 10" id="KW-1133">Transmembrane helix</keyword>
<comment type="caution">
    <text evidence="12">The sequence shown here is derived from an EMBL/GenBank/DDBJ whole genome shotgun (WGS) entry which is preliminary data.</text>
</comment>
<evidence type="ECO:0000256" key="1">
    <source>
        <dbReference type="ARBA" id="ARBA00004651"/>
    </source>
</evidence>
<dbReference type="Proteomes" id="UP000570010">
    <property type="component" value="Unassembled WGS sequence"/>
</dbReference>
<keyword evidence="8 10" id="KW-0472">Membrane</keyword>
<reference evidence="11 14" key="2">
    <citation type="submission" date="2020-07" db="EMBL/GenBank/DDBJ databases">
        <authorList>
            <person name="Feng H."/>
        </authorList>
    </citation>
    <scope>NUCLEOTIDE SEQUENCE [LARGE SCALE GENOMIC DNA]</scope>
    <source>
        <strain evidence="14">s-12</strain>
        <strain evidence="11">S-12</strain>
    </source>
</reference>
<evidence type="ECO:0000256" key="10">
    <source>
        <dbReference type="HAMAP-Rule" id="MF_00115"/>
    </source>
</evidence>
<dbReference type="Proteomes" id="UP000472971">
    <property type="component" value="Unassembled WGS sequence"/>
</dbReference>
<dbReference type="PANTHER" id="PTHR30266:SF2">
    <property type="entry name" value="LARGE-CONDUCTANCE MECHANOSENSITIVE CHANNEL"/>
    <property type="match status" value="1"/>
</dbReference>
<keyword evidence="5 10" id="KW-0812">Transmembrane</keyword>
<protein>
    <recommendedName>
        <fullName evidence="10">Large-conductance mechanosensitive channel</fullName>
    </recommendedName>
</protein>
<comment type="subcellular location">
    <subcellularLocation>
        <location evidence="1 10">Cell membrane</location>
        <topology evidence="1 10">Multi-pass membrane protein</topology>
    </subcellularLocation>
</comment>
<feature type="transmembrane region" description="Helical" evidence="10">
    <location>
        <begin position="12"/>
        <end position="31"/>
    </location>
</feature>
<dbReference type="Gene3D" id="1.10.1200.120">
    <property type="entry name" value="Large-conductance mechanosensitive channel, MscL, domain 1"/>
    <property type="match status" value="1"/>
</dbReference>
<accession>A0A6B3VUZ8</accession>
<sequence length="123" mass="14059">MWNDFKNFAMRGNVLDLAVGVIIGAAFGKIVSSLVDDVIMPLFGLLLGGIHFKNLSFTFNDTKIMYGSFIQSIVDFLIIAFSIFIFIRFVNRFKKQEEKKAEISEVDSKEKLLTEIRDLLKEK</sequence>
<dbReference type="HAMAP" id="MF_00115">
    <property type="entry name" value="MscL"/>
    <property type="match status" value="1"/>
</dbReference>
<dbReference type="InterPro" id="IPR019823">
    <property type="entry name" value="Mechanosensitive_channel_CS"/>
</dbReference>
<evidence type="ECO:0000256" key="5">
    <source>
        <dbReference type="ARBA" id="ARBA00022692"/>
    </source>
</evidence>
<evidence type="ECO:0000256" key="8">
    <source>
        <dbReference type="ARBA" id="ARBA00023136"/>
    </source>
</evidence>
<dbReference type="NCBIfam" id="TIGR00220">
    <property type="entry name" value="mscL"/>
    <property type="match status" value="1"/>
</dbReference>